<name>A0A2A5RZN5_9LACT</name>
<comment type="caution">
    <text evidence="8">The sequence shown here is derived from an EMBL/GenBank/DDBJ whole genome shotgun (WGS) entry which is preliminary data.</text>
</comment>
<comment type="similarity">
    <text evidence="2">Belongs to the bacterial solute-binding protein 8 family.</text>
</comment>
<feature type="coiled-coil region" evidence="5">
    <location>
        <begin position="173"/>
        <end position="200"/>
    </location>
</feature>
<comment type="subcellular location">
    <subcellularLocation>
        <location evidence="1">Cell envelope</location>
    </subcellularLocation>
</comment>
<proteinExistence type="inferred from homology"/>
<feature type="domain" description="Fe/B12 periplasmic-binding" evidence="7">
    <location>
        <begin position="65"/>
        <end position="323"/>
    </location>
</feature>
<keyword evidence="9" id="KW-1185">Reference proteome</keyword>
<dbReference type="RefSeq" id="WP_068162172.1">
    <property type="nucleotide sequence ID" value="NZ_JXJX01000007.1"/>
</dbReference>
<evidence type="ECO:0000313" key="9">
    <source>
        <dbReference type="Proteomes" id="UP000242246"/>
    </source>
</evidence>
<feature type="signal peptide" evidence="6">
    <location>
        <begin position="1"/>
        <end position="21"/>
    </location>
</feature>
<dbReference type="Pfam" id="PF01497">
    <property type="entry name" value="Peripla_BP_2"/>
    <property type="match status" value="1"/>
</dbReference>
<evidence type="ECO:0000256" key="6">
    <source>
        <dbReference type="SAM" id="SignalP"/>
    </source>
</evidence>
<dbReference type="PANTHER" id="PTHR30532">
    <property type="entry name" value="IRON III DICITRATE-BINDING PERIPLASMIC PROTEIN"/>
    <property type="match status" value="1"/>
</dbReference>
<accession>A0A2A5RZN5</accession>
<dbReference type="GO" id="GO:0030288">
    <property type="term" value="C:outer membrane-bounded periplasmic space"/>
    <property type="evidence" value="ECO:0007669"/>
    <property type="project" value="TreeGrafter"/>
</dbReference>
<organism evidence="8 9">
    <name type="scientific">Pseudolactococcus plantarum</name>
    <dbReference type="NCBI Taxonomy" id="1365"/>
    <lineage>
        <taxon>Bacteria</taxon>
        <taxon>Bacillati</taxon>
        <taxon>Bacillota</taxon>
        <taxon>Bacilli</taxon>
        <taxon>Lactobacillales</taxon>
        <taxon>Streptococcaceae</taxon>
        <taxon>Pseudolactococcus</taxon>
    </lineage>
</organism>
<keyword evidence="4 6" id="KW-0732">Signal</keyword>
<evidence type="ECO:0000259" key="7">
    <source>
        <dbReference type="PROSITE" id="PS50983"/>
    </source>
</evidence>
<evidence type="ECO:0000313" key="8">
    <source>
        <dbReference type="EMBL" id="PCS06673.1"/>
    </source>
</evidence>
<dbReference type="CDD" id="cd01140">
    <property type="entry name" value="FatB"/>
    <property type="match status" value="1"/>
</dbReference>
<evidence type="ECO:0000256" key="5">
    <source>
        <dbReference type="SAM" id="Coils"/>
    </source>
</evidence>
<dbReference type="PANTHER" id="PTHR30532:SF28">
    <property type="entry name" value="PETROBACTIN-BINDING PROTEIN YCLQ"/>
    <property type="match status" value="1"/>
</dbReference>
<dbReference type="InterPro" id="IPR002491">
    <property type="entry name" value="ABC_transptr_periplasmic_BD"/>
</dbReference>
<reference evidence="8 9" key="1">
    <citation type="submission" date="2014-12" db="EMBL/GenBank/DDBJ databases">
        <title>Draft genome sequences of 10 type strains of Lactococcus.</title>
        <authorList>
            <person name="Sun Z."/>
            <person name="Zhong Z."/>
            <person name="Liu W."/>
            <person name="Zhang W."/>
            <person name="Zhang H."/>
        </authorList>
    </citation>
    <scope>NUCLEOTIDE SEQUENCE [LARGE SCALE GENOMIC DNA]</scope>
    <source>
        <strain evidence="8 9">DSM 20686</strain>
    </source>
</reference>
<sequence length="323" mass="34789">MKFSKLITVFAGALVVTTLLVACGTKKESNADNAKQSQTTKSEPKKIEVTDAKGKKLTVPTHPKKVVVFDNGSLDTINALGEGKSVAAVALKNLPPYLSEFKSVESAGGLKEPDLEKINAVQPDLIIISARQESFKKDLEKIAPVLYLGVDNAKVWESTKANIMTLANIYGKETEATKQVETLEKNIAAVKEKAQKANLSTLTVLSNEGQLAAFGPGSRYAIVNDVFGFNSVDKTIKASTHGQQVSYEYVLEKNPDVLFVVDRTKALSGKTTETLVASNELVKQTNASKNKKVIDLDPTLWYLSGGGLQSTQLMLDGVAKALD</sequence>
<dbReference type="InterPro" id="IPR051313">
    <property type="entry name" value="Bact_iron-sidero_bind"/>
</dbReference>
<dbReference type="PROSITE" id="PS51257">
    <property type="entry name" value="PROKAR_LIPOPROTEIN"/>
    <property type="match status" value="1"/>
</dbReference>
<dbReference type="EMBL" id="JXJX01000007">
    <property type="protein sequence ID" value="PCS06673.1"/>
    <property type="molecule type" value="Genomic_DNA"/>
</dbReference>
<evidence type="ECO:0000256" key="1">
    <source>
        <dbReference type="ARBA" id="ARBA00004196"/>
    </source>
</evidence>
<gene>
    <name evidence="8" type="ORF">RU87_GL001526</name>
</gene>
<dbReference type="Gene3D" id="3.40.50.1980">
    <property type="entry name" value="Nitrogenase molybdenum iron protein domain"/>
    <property type="match status" value="2"/>
</dbReference>
<dbReference type="GO" id="GO:1901678">
    <property type="term" value="P:iron coordination entity transport"/>
    <property type="evidence" value="ECO:0007669"/>
    <property type="project" value="UniProtKB-ARBA"/>
</dbReference>
<dbReference type="InterPro" id="IPR033870">
    <property type="entry name" value="FatB"/>
</dbReference>
<protein>
    <submittedName>
        <fullName evidence="8">Iron compound ABC transporter substrate-binding protein</fullName>
    </submittedName>
</protein>
<dbReference type="SUPFAM" id="SSF53807">
    <property type="entry name" value="Helical backbone' metal receptor"/>
    <property type="match status" value="1"/>
</dbReference>
<evidence type="ECO:0000256" key="2">
    <source>
        <dbReference type="ARBA" id="ARBA00008814"/>
    </source>
</evidence>
<dbReference type="OrthoDB" id="63946at2"/>
<evidence type="ECO:0000256" key="3">
    <source>
        <dbReference type="ARBA" id="ARBA00022448"/>
    </source>
</evidence>
<feature type="chain" id="PRO_5039320071" evidence="6">
    <location>
        <begin position="22"/>
        <end position="323"/>
    </location>
</feature>
<keyword evidence="3" id="KW-0813">Transport</keyword>
<evidence type="ECO:0000256" key="4">
    <source>
        <dbReference type="ARBA" id="ARBA00022729"/>
    </source>
</evidence>
<dbReference type="AlphaFoldDB" id="A0A2A5RZN5"/>
<dbReference type="Proteomes" id="UP000242246">
    <property type="component" value="Unassembled WGS sequence"/>
</dbReference>
<keyword evidence="5" id="KW-0175">Coiled coil</keyword>
<dbReference type="STRING" id="1348632.GCA_001591745_00909"/>
<dbReference type="PROSITE" id="PS50983">
    <property type="entry name" value="FE_B12_PBP"/>
    <property type="match status" value="1"/>
</dbReference>